<evidence type="ECO:0000256" key="1">
    <source>
        <dbReference type="SAM" id="MobiDB-lite"/>
    </source>
</evidence>
<protein>
    <submittedName>
        <fullName evidence="2">Uncharacterized protein</fullName>
    </submittedName>
</protein>
<comment type="caution">
    <text evidence="2">The sequence shown here is derived from an EMBL/GenBank/DDBJ whole genome shotgun (WGS) entry which is preliminary data.</text>
</comment>
<gene>
    <name evidence="2" type="ORF">HF086_002540</name>
</gene>
<dbReference type="Proteomes" id="UP000814243">
    <property type="component" value="Unassembled WGS sequence"/>
</dbReference>
<name>A0A922M4C7_SPOEX</name>
<reference evidence="2" key="1">
    <citation type="journal article" date="2021" name="G3 (Bethesda)">
        <title>Genome and transcriptome analysis of the beet armyworm Spodoptera exigua reveals targets for pest control. .</title>
        <authorList>
            <person name="Simon S."/>
            <person name="Breeschoten T."/>
            <person name="Jansen H.J."/>
            <person name="Dirks R.P."/>
            <person name="Schranz M.E."/>
            <person name="Ros V.I.D."/>
        </authorList>
    </citation>
    <scope>NUCLEOTIDE SEQUENCE</scope>
    <source>
        <strain evidence="2">TB_SE_WUR_2020</strain>
    </source>
</reference>
<dbReference type="AlphaFoldDB" id="A0A922M4C7"/>
<evidence type="ECO:0000313" key="3">
    <source>
        <dbReference type="Proteomes" id="UP000814243"/>
    </source>
</evidence>
<evidence type="ECO:0000313" key="2">
    <source>
        <dbReference type="EMBL" id="KAH9629604.1"/>
    </source>
</evidence>
<proteinExistence type="predicted"/>
<feature type="compositionally biased region" description="Low complexity" evidence="1">
    <location>
        <begin position="47"/>
        <end position="56"/>
    </location>
</feature>
<accession>A0A922M4C7</accession>
<organism evidence="2 3">
    <name type="scientific">Spodoptera exigua</name>
    <name type="common">Beet armyworm</name>
    <name type="synonym">Noctua fulgens</name>
    <dbReference type="NCBI Taxonomy" id="7107"/>
    <lineage>
        <taxon>Eukaryota</taxon>
        <taxon>Metazoa</taxon>
        <taxon>Ecdysozoa</taxon>
        <taxon>Arthropoda</taxon>
        <taxon>Hexapoda</taxon>
        <taxon>Insecta</taxon>
        <taxon>Pterygota</taxon>
        <taxon>Neoptera</taxon>
        <taxon>Endopterygota</taxon>
        <taxon>Lepidoptera</taxon>
        <taxon>Glossata</taxon>
        <taxon>Ditrysia</taxon>
        <taxon>Noctuoidea</taxon>
        <taxon>Noctuidae</taxon>
        <taxon>Amphipyrinae</taxon>
        <taxon>Spodoptera</taxon>
    </lineage>
</organism>
<dbReference type="EMBL" id="JACEFF010000859">
    <property type="protein sequence ID" value="KAH9629604.1"/>
    <property type="molecule type" value="Genomic_DNA"/>
</dbReference>
<sequence>MGKHASLSKISDNTVEFPVAIDLIVQHISDYLKRSPVDKNLALELGLSSSSVPGSPQRAGKGGRPH</sequence>
<feature type="region of interest" description="Disordered" evidence="1">
    <location>
        <begin position="47"/>
        <end position="66"/>
    </location>
</feature>